<organism evidence="6">
    <name type="scientific">Aspergillus arachidicola</name>
    <dbReference type="NCBI Taxonomy" id="656916"/>
    <lineage>
        <taxon>Eukaryota</taxon>
        <taxon>Fungi</taxon>
        <taxon>Dikarya</taxon>
        <taxon>Ascomycota</taxon>
        <taxon>Pezizomycotina</taxon>
        <taxon>Eurotiomycetes</taxon>
        <taxon>Eurotiomycetidae</taxon>
        <taxon>Eurotiales</taxon>
        <taxon>Aspergillaceae</taxon>
        <taxon>Aspergillus</taxon>
        <taxon>Aspergillus subgen. Circumdati</taxon>
    </lineage>
</organism>
<accession>A0A5N6XLK0</accession>
<feature type="repeat" description="WD" evidence="3">
    <location>
        <begin position="1016"/>
        <end position="1057"/>
    </location>
</feature>
<dbReference type="InterPro" id="IPR000845">
    <property type="entry name" value="Nucleoside_phosphorylase_d"/>
</dbReference>
<dbReference type="Gene3D" id="2.130.10.10">
    <property type="entry name" value="YVTN repeat-like/Quinoprotein amine dehydrogenase"/>
    <property type="match status" value="5"/>
</dbReference>
<gene>
    <name evidence="6" type="ORF">BDV24DRAFT_46846</name>
</gene>
<name>A0A5N6XLK0_9EURO</name>
<dbReference type="Gene3D" id="3.40.50.1580">
    <property type="entry name" value="Nucleoside phosphorylase domain"/>
    <property type="match status" value="1"/>
</dbReference>
<dbReference type="PRINTS" id="PR00320">
    <property type="entry name" value="GPROTEINBRPT"/>
</dbReference>
<keyword evidence="2" id="KW-0677">Repeat</keyword>
<evidence type="ECO:0000259" key="4">
    <source>
        <dbReference type="Pfam" id="PF01048"/>
    </source>
</evidence>
<evidence type="ECO:0000256" key="3">
    <source>
        <dbReference type="PROSITE-ProRule" id="PRU00221"/>
    </source>
</evidence>
<evidence type="ECO:0000256" key="1">
    <source>
        <dbReference type="ARBA" id="ARBA00022574"/>
    </source>
</evidence>
<evidence type="ECO:0008006" key="7">
    <source>
        <dbReference type="Google" id="ProtNLM"/>
    </source>
</evidence>
<dbReference type="SUPFAM" id="SSF52540">
    <property type="entry name" value="P-loop containing nucleoside triphosphate hydrolases"/>
    <property type="match status" value="1"/>
</dbReference>
<dbReference type="InterPro" id="IPR027417">
    <property type="entry name" value="P-loop_NTPase"/>
</dbReference>
<feature type="domain" description="Nephrocystin 3-like N-terminal" evidence="5">
    <location>
        <begin position="376"/>
        <end position="538"/>
    </location>
</feature>
<dbReference type="FunFam" id="2.130.10.10:FF:000228">
    <property type="entry name" value="COMPASS-like H3K4 histone methylase component WDR5A"/>
    <property type="match status" value="2"/>
</dbReference>
<dbReference type="Pfam" id="PF24883">
    <property type="entry name" value="NPHP3_N"/>
    <property type="match status" value="1"/>
</dbReference>
<sequence length="1403" mass="157050">MPPPALEEYQIGWICALPVEAAAAHEMLDESFGSLEEQDNADTNIYTLGRIEKHYIVIACLGAPYGTTSATSVANHMMRTFSQSLRIGLMVGIGGGTPSATHDIRLGDVVISYPTGICGGVLQHDMGKINENGKRTRTSSLNSPPRLLLAAVNQMRAAALRDDPLYPSYIQQAVQRTTRTRQNFGRPGPQHDRLFQIQYEHLSDSATCDDCSVEWEVPRGTREHNDPQPHYGIIASGNTVIKHGGIREQLRKETGALCFEMEAAGLMQDFPCIVIRGICDYADSHKNKQWQGYAALVAASYTKELLSYIPRGQVSQEKLAKEISTISQQLENLNTSTNNITIKLDLDRLSVAEGAAFDSYANEDGECLPGTRHELLDRIKKWAFSPQEKCIFWLNGMAGTGKSTISRTISHCFKEHGVLGASFFFKRGEEDRGNAKKLFPTLTRQLMLWSSGLKPNVQKALDDAPDIASKSLREQFEKLLLQPLHSLDQRCQQSQNAVIVIDALDECEHDQDIQNIIQLLPRLQDVKSVCLRIFLTSRPEIPIGLGFSEIGSPIYQDLALHEIPEEVTGHDIHLFLRHRFTKIRHNRKVPQDWPGDDIIQELVRVSVPLFISAATVCRYIENPKWEPKTRLVELLNDQTKYVSKMDKIYLPILTRLLDDQENDEREQQQLLQEFQDIVGVIILLAVPLSINTLSPLLDMEVNQISNRLDSFRSVLSIPSDENQPVRILHLSFRDFLVQTTTKFRVDASTKHKHIAKFCLRMMQRFLQRDVCNLADPGVRRTEIDPLDIYKYLPSELQYSCRYWTHHLKNSHSLSSNIEEVRLFLQKHFLHWMEAMSLMGLISETMGMLDTLRRMVTDHDDDSSLAAFLHDAKRFVLKNRQIADEAPLQIYYAGLVFAPRTAIIREQFQLELPDWICCFPQVHDNWSAELQTLEGHTGWVWSVAFSPDGRLLASGSYDKTIRLWDLATGALQRTLEGHTEPVWSVAFSPDGRLLASGSDDETIRLWDPATGALRQTLKGHTDPVWSVAFSPDGRLLASSSDDRTIRLWDPATGALRQTLEGHTEPGQTVAFSTDGRLLASGSYDKTIRLWDPATGALRQTLEGHTDPVWSVAFSPDGRLLASSSYDKTIRLWDPATGALRQTLEGHTEPVQTVAFSPDGRLLASGSDDKTIQLWDPATGALRQTLEGHTSSVQIVAFSPDSRLLVSGSYDKTIRLWDPATGALRQTLEGHTDPVWSVAFSPNGRLLASSSYDKTIRLWDPATGALRQTLEGHTEPVQTVAFSPDGRLLASGSDDKTIRLWDPATAALKEILRTDGLVTKVEFSQDSSYLSTNLGSFKIQYSCVKPIVDSPKMGPHISLQREWIAVNGQHVLWLPPEARHCCSAAKSNILALGHPSGRVSFIGIR</sequence>
<dbReference type="InterPro" id="IPR035994">
    <property type="entry name" value="Nucleoside_phosphorylase_sf"/>
</dbReference>
<keyword evidence="1 3" id="KW-0853">WD repeat</keyword>
<feature type="repeat" description="WD" evidence="3">
    <location>
        <begin position="974"/>
        <end position="1015"/>
    </location>
</feature>
<dbReference type="GO" id="GO:0035097">
    <property type="term" value="C:histone methyltransferase complex"/>
    <property type="evidence" value="ECO:0007669"/>
    <property type="project" value="UniProtKB-ARBA"/>
</dbReference>
<dbReference type="SUPFAM" id="SSF50978">
    <property type="entry name" value="WD40 repeat-like"/>
    <property type="match status" value="1"/>
</dbReference>
<dbReference type="SMART" id="SM00564">
    <property type="entry name" value="PQQ"/>
    <property type="match status" value="8"/>
</dbReference>
<dbReference type="Gene3D" id="3.40.50.300">
    <property type="entry name" value="P-loop containing nucleotide triphosphate hydrolases"/>
    <property type="match status" value="1"/>
</dbReference>
<reference evidence="6" key="1">
    <citation type="submission" date="2019-04" db="EMBL/GenBank/DDBJ databases">
        <title>Friends and foes A comparative genomics study of 23 Aspergillus species from section Flavi.</title>
        <authorList>
            <consortium name="DOE Joint Genome Institute"/>
            <person name="Kjaerbolling I."/>
            <person name="Vesth T."/>
            <person name="Frisvad J.C."/>
            <person name="Nybo J.L."/>
            <person name="Theobald S."/>
            <person name="Kildgaard S."/>
            <person name="Isbrandt T."/>
            <person name="Kuo A."/>
            <person name="Sato A."/>
            <person name="Lyhne E.K."/>
            <person name="Kogle M.E."/>
            <person name="Wiebenga A."/>
            <person name="Kun R.S."/>
            <person name="Lubbers R.J."/>
            <person name="Makela M.R."/>
            <person name="Barry K."/>
            <person name="Chovatia M."/>
            <person name="Clum A."/>
            <person name="Daum C."/>
            <person name="Haridas S."/>
            <person name="He G."/>
            <person name="LaButti K."/>
            <person name="Lipzen A."/>
            <person name="Mondo S."/>
            <person name="Riley R."/>
            <person name="Salamov A."/>
            <person name="Simmons B.A."/>
            <person name="Magnuson J.K."/>
            <person name="Henrissat B."/>
            <person name="Mortensen U.H."/>
            <person name="Larsen T.O."/>
            <person name="Devries R.P."/>
            <person name="Grigoriev I.V."/>
            <person name="Machida M."/>
            <person name="Baker S.E."/>
            <person name="Andersen M.R."/>
        </authorList>
    </citation>
    <scope>NUCLEOTIDE SEQUENCE</scope>
    <source>
        <strain evidence="6">CBS 117612</strain>
    </source>
</reference>
<dbReference type="Pfam" id="PF01048">
    <property type="entry name" value="PNP_UDP_1"/>
    <property type="match status" value="1"/>
</dbReference>
<dbReference type="InterPro" id="IPR019775">
    <property type="entry name" value="WD40_repeat_CS"/>
</dbReference>
<dbReference type="PANTHER" id="PTHR44129">
    <property type="entry name" value="WD REPEAT-CONTAINING PROTEIN POP1"/>
    <property type="match status" value="1"/>
</dbReference>
<dbReference type="Proteomes" id="UP000325558">
    <property type="component" value="Unassembled WGS sequence"/>
</dbReference>
<dbReference type="CDD" id="cd00200">
    <property type="entry name" value="WD40"/>
    <property type="match status" value="1"/>
</dbReference>
<dbReference type="InterPro" id="IPR036322">
    <property type="entry name" value="WD40_repeat_dom_sf"/>
</dbReference>
<feature type="repeat" description="WD" evidence="3">
    <location>
        <begin position="1142"/>
        <end position="1183"/>
    </location>
</feature>
<feature type="repeat" description="WD" evidence="3">
    <location>
        <begin position="1184"/>
        <end position="1225"/>
    </location>
</feature>
<evidence type="ECO:0000313" key="6">
    <source>
        <dbReference type="EMBL" id="KAE8334154.1"/>
    </source>
</evidence>
<feature type="repeat" description="WD" evidence="3">
    <location>
        <begin position="1226"/>
        <end position="1267"/>
    </location>
</feature>
<dbReference type="InterPro" id="IPR020472">
    <property type="entry name" value="WD40_PAC1"/>
</dbReference>
<dbReference type="InterPro" id="IPR050349">
    <property type="entry name" value="WD_LIS1/nudF_dynein_reg"/>
</dbReference>
<dbReference type="GO" id="GO:0003824">
    <property type="term" value="F:catalytic activity"/>
    <property type="evidence" value="ECO:0007669"/>
    <property type="project" value="InterPro"/>
</dbReference>
<feature type="repeat" description="WD" evidence="3">
    <location>
        <begin position="1100"/>
        <end position="1141"/>
    </location>
</feature>
<dbReference type="SMART" id="SM00320">
    <property type="entry name" value="WD40"/>
    <property type="match status" value="9"/>
</dbReference>
<dbReference type="EMBL" id="ML737373">
    <property type="protein sequence ID" value="KAE8334154.1"/>
    <property type="molecule type" value="Genomic_DNA"/>
</dbReference>
<feature type="repeat" description="WD" evidence="3">
    <location>
        <begin position="1058"/>
        <end position="1099"/>
    </location>
</feature>
<feature type="repeat" description="WD" evidence="3">
    <location>
        <begin position="932"/>
        <end position="973"/>
    </location>
</feature>
<evidence type="ECO:0000256" key="2">
    <source>
        <dbReference type="ARBA" id="ARBA00022737"/>
    </source>
</evidence>
<dbReference type="PROSITE" id="PS50294">
    <property type="entry name" value="WD_REPEATS_REGION"/>
    <property type="match status" value="9"/>
</dbReference>
<dbReference type="Pfam" id="PF00400">
    <property type="entry name" value="WD40"/>
    <property type="match status" value="5"/>
</dbReference>
<dbReference type="OrthoDB" id="674604at2759"/>
<evidence type="ECO:0000259" key="5">
    <source>
        <dbReference type="Pfam" id="PF24883"/>
    </source>
</evidence>
<dbReference type="InterPro" id="IPR056884">
    <property type="entry name" value="NPHP3-like_N"/>
</dbReference>
<dbReference type="GO" id="GO:0009116">
    <property type="term" value="P:nucleoside metabolic process"/>
    <property type="evidence" value="ECO:0007669"/>
    <property type="project" value="InterPro"/>
</dbReference>
<protein>
    <recommendedName>
        <fullName evidence="7">NACHT domain-containing protein</fullName>
    </recommendedName>
</protein>
<feature type="repeat" description="WD" evidence="3">
    <location>
        <begin position="1268"/>
        <end position="1300"/>
    </location>
</feature>
<dbReference type="InterPro" id="IPR015943">
    <property type="entry name" value="WD40/YVTN_repeat-like_dom_sf"/>
</dbReference>
<dbReference type="SUPFAM" id="SSF53167">
    <property type="entry name" value="Purine and uridine phosphorylases"/>
    <property type="match status" value="1"/>
</dbReference>
<dbReference type="Pfam" id="PF25173">
    <property type="entry name" value="Beta-prop_WDR3_1st"/>
    <property type="match status" value="1"/>
</dbReference>
<proteinExistence type="predicted"/>
<feature type="domain" description="Nucleoside phosphorylase" evidence="4">
    <location>
        <begin position="11"/>
        <end position="290"/>
    </location>
</feature>
<dbReference type="InterPro" id="IPR001680">
    <property type="entry name" value="WD40_rpt"/>
</dbReference>
<dbReference type="InterPro" id="IPR018391">
    <property type="entry name" value="PQQ_b-propeller_rpt"/>
</dbReference>
<dbReference type="PROSITE" id="PS00678">
    <property type="entry name" value="WD_REPEATS_1"/>
    <property type="match status" value="1"/>
</dbReference>
<dbReference type="PROSITE" id="PS50082">
    <property type="entry name" value="WD_REPEATS_2"/>
    <property type="match status" value="9"/>
</dbReference>